<gene>
    <name evidence="22" type="ORF">CAMP_LOCUS11067</name>
</gene>
<reference evidence="22" key="1">
    <citation type="submission" date="2022-11" db="EMBL/GenBank/DDBJ databases">
        <authorList>
            <person name="Kikuchi T."/>
        </authorList>
    </citation>
    <scope>NUCLEOTIDE SEQUENCE</scope>
    <source>
        <strain evidence="22">PS1010</strain>
    </source>
</reference>
<comment type="function">
    <text evidence="14 16">Cotranslationally removes the N-terminal methionine from nascent proteins. The N-terminal methionine is often cleaved when the second residue in the primary sequence is small and uncharged (Met-Ala-, Cys, Gly, Pro, Ser, Thr, or Val).</text>
</comment>
<comment type="catalytic activity">
    <reaction evidence="1 14 16">
        <text>Release of N-terminal amino acids, preferentially methionine, from peptides and arylamides.</text>
        <dbReference type="EC" id="3.4.11.18"/>
    </reaction>
</comment>
<proteinExistence type="inferred from homology"/>
<comment type="similarity">
    <text evidence="14">Belongs to the peptidase M24A family. Methionine aminopeptidase eukaryotic type 2 subfamily.</text>
</comment>
<comment type="cofactor">
    <cofactor evidence="2">
        <name>Mn(2+)</name>
        <dbReference type="ChEBI" id="CHEBI:29035"/>
    </cofactor>
</comment>
<dbReference type="InterPro" id="IPR011545">
    <property type="entry name" value="DEAD/DEAH_box_helicase_dom"/>
</dbReference>
<dbReference type="EC" id="3.4.11.18" evidence="14"/>
<feature type="compositionally biased region" description="Acidic residues" evidence="18">
    <location>
        <begin position="873"/>
        <end position="891"/>
    </location>
</feature>
<protein>
    <recommendedName>
        <fullName evidence="14">Methionine aminopeptidase 2</fullName>
        <shortName evidence="14">MAP 2</shortName>
        <shortName evidence="14">MetAP 2</shortName>
        <ecNumber evidence="14">3.4.11.18</ecNumber>
    </recommendedName>
    <alternativeName>
        <fullName evidence="14">Peptidase M</fullName>
    </alternativeName>
</protein>
<dbReference type="InterPro" id="IPR036390">
    <property type="entry name" value="WH_DNA-bd_sf"/>
</dbReference>
<evidence type="ECO:0000256" key="5">
    <source>
        <dbReference type="ARBA" id="ARBA00004496"/>
    </source>
</evidence>
<feature type="binding site" evidence="14">
    <location>
        <position position="1112"/>
    </location>
    <ligand>
        <name>substrate</name>
    </ligand>
</feature>
<dbReference type="PANTHER" id="PTHR45777:SF2">
    <property type="entry name" value="METHIONINE AMINOPEPTIDASE 2"/>
    <property type="match status" value="1"/>
</dbReference>
<dbReference type="Pfam" id="PF00270">
    <property type="entry name" value="DEAD"/>
    <property type="match status" value="1"/>
</dbReference>
<dbReference type="SUPFAM" id="SSF52540">
    <property type="entry name" value="P-loop containing nucleoside triphosphate hydrolases"/>
    <property type="match status" value="1"/>
</dbReference>
<evidence type="ECO:0000256" key="13">
    <source>
        <dbReference type="ARBA" id="ARBA00022840"/>
    </source>
</evidence>
<dbReference type="InterPro" id="IPR002468">
    <property type="entry name" value="Pept_M24A_MAP2"/>
</dbReference>
<dbReference type="SUPFAM" id="SSF55920">
    <property type="entry name" value="Creatinase/aminopeptidase"/>
    <property type="match status" value="1"/>
</dbReference>
<evidence type="ECO:0000256" key="9">
    <source>
        <dbReference type="ARBA" id="ARBA00022723"/>
    </source>
</evidence>
<dbReference type="SMART" id="SM00487">
    <property type="entry name" value="DEXDc"/>
    <property type="match status" value="1"/>
</dbReference>
<sequence length="1361" mass="155649">MEFDEIVEVHDRGKSVDVRTNSSFEQLMISAKTLERLNAHGFKTPSPVQEKAIPIGLMGRDMLVQAKSGTGKTLVFSVLAVENVDTKQKYVQKLIVAPTREIATQIKETVKKIAPAMAKIAVFVGGMPLRDDIYTLKKNTPHIVIGTTGRICQLINKKELNLSAVDYFALDEADKLMDECFQKDIHFIISCLPPVRQVTVFSATYPRSLDVLLSSFLRDCALVRFSSEDVQLVGIKQYVITNCSPIFDSLISLMKTVQFSQALVFCDTVEKCAPVCNFLLDNGFQATFVSSAMSQKERQAAIDQLRNYSVKILVSSDLTSRGIDADRVNLVVNIDTAINPETYFHRIGRAARFGGQGAAITLLENEQSEKCFTAMACRGKIKVKRVKSIDSLPHDLPVNQNFFEKCPFFVKFEKKVGKSNEFLDKVPEREEAVRKLLEEREVAGIVQNYKYSREEMVKLREVAENKEMEDYRKKEQEEEEKENAKKDPPKPFSTQLDELKNALSEPEKKPEKAEPEPKPKAKFKFVPTRQKAKQKFYMRGELMSIRDAVTVEEWRSYAKLKYNLEEEPFIGDKILEKLKKELENEPENLENKSGTLEIIEEKLARKIHKNEYKIKEKLDNEVLQNEPTTSEQSENQNLEKGLQNEPETTQKPQNNILKYNKKQMIGIQTKIPKNVWLDYVKSKWNTKEEPFELDQNMRCPFEERLRRIRAKEKAERKKVIEDRKKERESREGLVASGRTSQHIQIAETNYEDYAARLQKEFEEFSRKFENGEEIRNNVGPVVPIRDPPNVWKYRVHIYKEKLDDLEADWNYDLARKMKKIEEIEVQTEMENPAENLKVEVEKSEIETQTEIEEVEEKLENLKICEVEEKAENSEDSEEISDSESESEESEIAELDFENLAEIYRKNVDFSVVFDSKVMPPANAKKGGKKGGAKAAAPEEDFDAILAELAVADKKTAEKEAANKKKNVKKGGSTSQVTETETIEAQKNAWQDEINAMKPIDEQFPNGIYPHGKEETPYYLKGKDGRVATDRESNEEKKALDASYEETWQDYRRSAEAHRQVRDYVKSWIKPGMTMIEICERLEATSRRLIKENGLEAGLAFPTGCSLNHCAAHYTPNAGDTTVLQYGDVCKIDYGIHVRGRLIDSAFTVHFDPKFDPLVEAVKEATNAGIRESGIDVRLCDVGEVVEEVMTSHEVELDGKTYVVKPIRNLNGHSIAQYRIHAGKTVPIVKGGEQTKMEENEIYAIETFGSTGKGYVHDDMETSHYMKNFDLADEKIPLRLNKSKGLLNLIDKNFSTLAFCRRWIDRLGETKYLMSLKDLCDKGIVDPYPPLCDVKGCYTAQWEHTILMRPTMKEIVSRGDDY</sequence>
<evidence type="ECO:0000256" key="8">
    <source>
        <dbReference type="ARBA" id="ARBA00022670"/>
    </source>
</evidence>
<keyword evidence="13" id="KW-0067">ATP-binding</keyword>
<dbReference type="GO" id="GO:0070006">
    <property type="term" value="F:metalloaminopeptidase activity"/>
    <property type="evidence" value="ECO:0007669"/>
    <property type="project" value="UniProtKB-UniRule"/>
</dbReference>
<evidence type="ECO:0000256" key="16">
    <source>
        <dbReference type="RuleBase" id="RU003653"/>
    </source>
</evidence>
<evidence type="ECO:0000256" key="18">
    <source>
        <dbReference type="SAM" id="MobiDB-lite"/>
    </source>
</evidence>
<organism evidence="22 23">
    <name type="scientific">Caenorhabditis angaria</name>
    <dbReference type="NCBI Taxonomy" id="860376"/>
    <lineage>
        <taxon>Eukaryota</taxon>
        <taxon>Metazoa</taxon>
        <taxon>Ecdysozoa</taxon>
        <taxon>Nematoda</taxon>
        <taxon>Chromadorea</taxon>
        <taxon>Rhabditida</taxon>
        <taxon>Rhabditina</taxon>
        <taxon>Rhabditomorpha</taxon>
        <taxon>Rhabditoidea</taxon>
        <taxon>Rhabditidae</taxon>
        <taxon>Peloderinae</taxon>
        <taxon>Caenorhabditis</taxon>
    </lineage>
</organism>
<dbReference type="Proteomes" id="UP001152747">
    <property type="component" value="Unassembled WGS sequence"/>
</dbReference>
<evidence type="ECO:0000256" key="10">
    <source>
        <dbReference type="ARBA" id="ARBA00022741"/>
    </source>
</evidence>
<feature type="region of interest" description="Disordered" evidence="18">
    <location>
        <begin position="867"/>
        <end position="891"/>
    </location>
</feature>
<feature type="binding site" evidence="14">
    <location>
        <position position="1212"/>
    </location>
    <ligand>
        <name>a divalent metal cation</name>
        <dbReference type="ChEBI" id="CHEBI:60240"/>
        <label>2</label>
        <note>catalytic</note>
    </ligand>
</feature>
<keyword evidence="11 14" id="KW-0378">Hydrolase</keyword>
<dbReference type="InterPro" id="IPR027417">
    <property type="entry name" value="P-loop_NTPase"/>
</dbReference>
<feature type="compositionally biased region" description="Polar residues" evidence="18">
    <location>
        <begin position="622"/>
        <end position="638"/>
    </location>
</feature>
<evidence type="ECO:0000256" key="7">
    <source>
        <dbReference type="ARBA" id="ARBA00022490"/>
    </source>
</evidence>
<dbReference type="CDD" id="cd18787">
    <property type="entry name" value="SF2_C_DEAD"/>
    <property type="match status" value="1"/>
</dbReference>
<dbReference type="InterPro" id="IPR001650">
    <property type="entry name" value="Helicase_C-like"/>
</dbReference>
<accession>A0A9P1IML1</accession>
<evidence type="ECO:0000256" key="14">
    <source>
        <dbReference type="HAMAP-Rule" id="MF_03175"/>
    </source>
</evidence>
<keyword evidence="7 14" id="KW-0963">Cytoplasm</keyword>
<feature type="binding site" evidence="14">
    <location>
        <position position="1143"/>
    </location>
    <ligand>
        <name>a divalent metal cation</name>
        <dbReference type="ChEBI" id="CHEBI:60240"/>
        <label>1</label>
    </ligand>
</feature>
<dbReference type="GO" id="GO:0003676">
    <property type="term" value="F:nucleic acid binding"/>
    <property type="evidence" value="ECO:0007669"/>
    <property type="project" value="InterPro"/>
</dbReference>
<feature type="domain" description="DEAD-box RNA helicase Q" evidence="21">
    <location>
        <begin position="22"/>
        <end position="50"/>
    </location>
</feature>
<dbReference type="EMBL" id="CANHGI010000004">
    <property type="protein sequence ID" value="CAI5448430.1"/>
    <property type="molecule type" value="Genomic_DNA"/>
</dbReference>
<dbReference type="InterPro" id="IPR050247">
    <property type="entry name" value="Met_Aminopeptidase_Type2"/>
</dbReference>
<evidence type="ECO:0000256" key="12">
    <source>
        <dbReference type="ARBA" id="ARBA00022806"/>
    </source>
</evidence>
<comment type="cofactor">
    <cofactor evidence="14">
        <name>Co(2+)</name>
        <dbReference type="ChEBI" id="CHEBI:48828"/>
    </cofactor>
    <cofactor evidence="14">
        <name>Zn(2+)</name>
        <dbReference type="ChEBI" id="CHEBI:29105"/>
    </cofactor>
    <cofactor evidence="14">
        <name>Mn(2+)</name>
        <dbReference type="ChEBI" id="CHEBI:29035"/>
    </cofactor>
    <cofactor evidence="14">
        <name>Fe(2+)</name>
        <dbReference type="ChEBI" id="CHEBI:29033"/>
    </cofactor>
    <text evidence="14">Binds 2 divalent metal cations per subunit. Has a high-affinity and a low affinity metal-binding site. The true nature of the physiological cofactor is under debate. The enzyme is active with cobalt, zinc, manganese or divalent iron ions. Most likely, methionine aminopeptidases function as mononuclear Fe(2+)-metalloproteases under physiological conditions, and the catalytically relevant metal-binding site has been assigned to the histidine-containing high-affinity site.</text>
</comment>
<keyword evidence="10" id="KW-0547">Nucleotide-binding</keyword>
<evidence type="ECO:0000256" key="1">
    <source>
        <dbReference type="ARBA" id="ARBA00000294"/>
    </source>
</evidence>
<dbReference type="InterPro" id="IPR014014">
    <property type="entry name" value="RNA_helicase_DEAD_Q_motif"/>
</dbReference>
<feature type="region of interest" description="Disordered" evidence="18">
    <location>
        <begin position="958"/>
        <end position="980"/>
    </location>
</feature>
<feature type="binding site" evidence="14">
    <location>
        <position position="1342"/>
    </location>
    <ligand>
        <name>a divalent metal cation</name>
        <dbReference type="ChEBI" id="CHEBI:60240"/>
        <label>2</label>
        <note>catalytic</note>
    </ligand>
</feature>
<evidence type="ECO:0000313" key="23">
    <source>
        <dbReference type="Proteomes" id="UP001152747"/>
    </source>
</evidence>
<dbReference type="Gene3D" id="3.40.50.300">
    <property type="entry name" value="P-loop containing nucleotide triphosphate hydrolases"/>
    <property type="match status" value="2"/>
</dbReference>
<comment type="caution">
    <text evidence="22">The sequence shown here is derived from an EMBL/GenBank/DDBJ whole genome shotgun (WGS) entry which is preliminary data.</text>
</comment>
<evidence type="ECO:0000256" key="17">
    <source>
        <dbReference type="SAM" id="Coils"/>
    </source>
</evidence>
<comment type="cofactor">
    <cofactor evidence="4">
        <name>Fe(2+)</name>
        <dbReference type="ChEBI" id="CHEBI:29033"/>
    </cofactor>
</comment>
<dbReference type="GO" id="GO:0003724">
    <property type="term" value="F:RNA helicase activity"/>
    <property type="evidence" value="ECO:0007669"/>
    <property type="project" value="InterPro"/>
</dbReference>
<keyword evidence="17" id="KW-0175">Coiled coil</keyword>
<feature type="binding site" evidence="14">
    <location>
        <position position="1132"/>
    </location>
    <ligand>
        <name>a divalent metal cation</name>
        <dbReference type="ChEBI" id="CHEBI:60240"/>
        <label>1</label>
    </ligand>
</feature>
<dbReference type="Pfam" id="PF00557">
    <property type="entry name" value="Peptidase_M24"/>
    <property type="match status" value="1"/>
</dbReference>
<keyword evidence="23" id="KW-1185">Reference proteome</keyword>
<keyword evidence="12" id="KW-0347">Helicase</keyword>
<feature type="compositionally biased region" description="Basic and acidic residues" evidence="18">
    <location>
        <begin position="466"/>
        <end position="489"/>
    </location>
</feature>
<dbReference type="PRINTS" id="PR00599">
    <property type="entry name" value="MAPEPTIDASE"/>
</dbReference>
<dbReference type="GO" id="GO:0005737">
    <property type="term" value="C:cytoplasm"/>
    <property type="evidence" value="ECO:0007669"/>
    <property type="project" value="UniProtKB-SubCell"/>
</dbReference>
<dbReference type="Gene3D" id="1.10.10.10">
    <property type="entry name" value="Winged helix-like DNA-binding domain superfamily/Winged helix DNA-binding domain"/>
    <property type="match status" value="1"/>
</dbReference>
<feature type="short sequence motif" description="Q motif" evidence="15">
    <location>
        <begin position="22"/>
        <end position="50"/>
    </location>
</feature>
<dbReference type="Gene3D" id="3.90.230.10">
    <property type="entry name" value="Creatinase/methionine aminopeptidase superfamily"/>
    <property type="match status" value="1"/>
</dbReference>
<dbReference type="GO" id="GO:0046872">
    <property type="term" value="F:metal ion binding"/>
    <property type="evidence" value="ECO:0007669"/>
    <property type="project" value="UniProtKB-UniRule"/>
</dbReference>
<dbReference type="InterPro" id="IPR036388">
    <property type="entry name" value="WH-like_DNA-bd_sf"/>
</dbReference>
<dbReference type="CDD" id="cd01088">
    <property type="entry name" value="MetAP2"/>
    <property type="match status" value="1"/>
</dbReference>
<feature type="region of interest" description="Disordered" evidence="18">
    <location>
        <begin position="618"/>
        <end position="654"/>
    </location>
</feature>
<dbReference type="HAMAP" id="MF_03175">
    <property type="entry name" value="MetAP_2_euk"/>
    <property type="match status" value="1"/>
</dbReference>
<dbReference type="Pfam" id="PF00271">
    <property type="entry name" value="Helicase_C"/>
    <property type="match status" value="1"/>
</dbReference>
<dbReference type="PROSITE" id="PS51194">
    <property type="entry name" value="HELICASE_CTER"/>
    <property type="match status" value="1"/>
</dbReference>
<evidence type="ECO:0000256" key="15">
    <source>
        <dbReference type="PROSITE-ProRule" id="PRU00552"/>
    </source>
</evidence>
<keyword evidence="9 14" id="KW-0479">Metal-binding</keyword>
<dbReference type="GO" id="GO:0005524">
    <property type="term" value="F:ATP binding"/>
    <property type="evidence" value="ECO:0007669"/>
    <property type="project" value="UniProtKB-KW"/>
</dbReference>
<evidence type="ECO:0000259" key="20">
    <source>
        <dbReference type="PROSITE" id="PS51194"/>
    </source>
</evidence>
<evidence type="ECO:0000256" key="11">
    <source>
        <dbReference type="ARBA" id="ARBA00022801"/>
    </source>
</evidence>
<keyword evidence="8 14" id="KW-0645">Protease</keyword>
<dbReference type="InterPro" id="IPR036005">
    <property type="entry name" value="Creatinase/aminopeptidase-like"/>
</dbReference>
<dbReference type="FunFam" id="1.10.10.10:FF:000106">
    <property type="entry name" value="Methionine aminopeptidase 2"/>
    <property type="match status" value="1"/>
</dbReference>
<evidence type="ECO:0000259" key="21">
    <source>
        <dbReference type="PROSITE" id="PS51195"/>
    </source>
</evidence>
<dbReference type="SMART" id="SM00490">
    <property type="entry name" value="HELICc"/>
    <property type="match status" value="1"/>
</dbReference>
<dbReference type="PROSITE" id="PS51192">
    <property type="entry name" value="HELICASE_ATP_BIND_1"/>
    <property type="match status" value="1"/>
</dbReference>
<dbReference type="InterPro" id="IPR014001">
    <property type="entry name" value="Helicase_ATP-bd"/>
</dbReference>
<evidence type="ECO:0000259" key="19">
    <source>
        <dbReference type="PROSITE" id="PS51192"/>
    </source>
</evidence>
<comment type="subcellular location">
    <subcellularLocation>
        <location evidence="5 14">Cytoplasm</location>
    </subcellularLocation>
</comment>
<dbReference type="PROSITE" id="PS51195">
    <property type="entry name" value="Q_MOTIF"/>
    <property type="match status" value="1"/>
</dbReference>
<feature type="region of interest" description="Disordered" evidence="18">
    <location>
        <begin position="466"/>
        <end position="522"/>
    </location>
</feature>
<dbReference type="GO" id="GO:0004239">
    <property type="term" value="F:initiator methionyl aminopeptidase activity"/>
    <property type="evidence" value="ECO:0007669"/>
    <property type="project" value="UniProtKB-UniRule"/>
</dbReference>
<dbReference type="NCBIfam" id="TIGR00501">
    <property type="entry name" value="met_pdase_II"/>
    <property type="match status" value="1"/>
</dbReference>
<comment type="cofactor">
    <cofactor evidence="3">
        <name>Zn(2+)</name>
        <dbReference type="ChEBI" id="CHEBI:29105"/>
    </cofactor>
</comment>
<keyword evidence="6 14" id="KW-0031">Aminopeptidase</keyword>
<feature type="domain" description="Helicase C-terminal" evidence="20">
    <location>
        <begin position="249"/>
        <end position="397"/>
    </location>
</feature>
<feature type="compositionally biased region" description="Polar residues" evidence="18">
    <location>
        <begin position="645"/>
        <end position="654"/>
    </location>
</feature>
<evidence type="ECO:0000256" key="4">
    <source>
        <dbReference type="ARBA" id="ARBA00001954"/>
    </source>
</evidence>
<feature type="coiled-coil region" evidence="17">
    <location>
        <begin position="711"/>
        <end position="774"/>
    </location>
</feature>
<name>A0A9P1IML1_9PELO</name>
<dbReference type="InterPro" id="IPR001714">
    <property type="entry name" value="Pept_M24_MAP"/>
</dbReference>
<dbReference type="GO" id="GO:0006508">
    <property type="term" value="P:proteolysis"/>
    <property type="evidence" value="ECO:0007669"/>
    <property type="project" value="UniProtKB-KW"/>
</dbReference>
<dbReference type="SUPFAM" id="SSF46785">
    <property type="entry name" value="Winged helix' DNA-binding domain"/>
    <property type="match status" value="1"/>
</dbReference>
<evidence type="ECO:0000256" key="3">
    <source>
        <dbReference type="ARBA" id="ARBA00001947"/>
    </source>
</evidence>
<evidence type="ECO:0000313" key="22">
    <source>
        <dbReference type="EMBL" id="CAI5448430.1"/>
    </source>
</evidence>
<feature type="binding site" evidence="14">
    <location>
        <position position="1220"/>
    </location>
    <ligand>
        <name>substrate</name>
    </ligand>
</feature>
<dbReference type="PANTHER" id="PTHR45777">
    <property type="entry name" value="METHIONINE AMINOPEPTIDASE 2"/>
    <property type="match status" value="1"/>
</dbReference>
<dbReference type="InterPro" id="IPR000994">
    <property type="entry name" value="Pept_M24"/>
</dbReference>
<evidence type="ECO:0000256" key="6">
    <source>
        <dbReference type="ARBA" id="ARBA00022438"/>
    </source>
</evidence>
<feature type="binding site" evidence="14">
    <location>
        <position position="1143"/>
    </location>
    <ligand>
        <name>a divalent metal cation</name>
        <dbReference type="ChEBI" id="CHEBI:60240"/>
        <label>2</label>
        <note>catalytic</note>
    </ligand>
</feature>
<dbReference type="OrthoDB" id="7848262at2759"/>
<feature type="binding site" evidence="14">
    <location>
        <position position="1342"/>
    </location>
    <ligand>
        <name>a divalent metal cation</name>
        <dbReference type="ChEBI" id="CHEBI:60240"/>
        <label>1</label>
    </ligand>
</feature>
<feature type="domain" description="Helicase ATP-binding" evidence="19">
    <location>
        <begin position="53"/>
        <end position="223"/>
    </location>
</feature>
<evidence type="ECO:0000256" key="2">
    <source>
        <dbReference type="ARBA" id="ARBA00001936"/>
    </source>
</evidence>
<feature type="binding site" evidence="14">
    <location>
        <position position="1245"/>
    </location>
    <ligand>
        <name>a divalent metal cation</name>
        <dbReference type="ChEBI" id="CHEBI:60240"/>
        <label>2</label>
        <note>catalytic</note>
    </ligand>
</feature>
<feature type="compositionally biased region" description="Basic and acidic residues" evidence="18">
    <location>
        <begin position="497"/>
        <end position="519"/>
    </location>
</feature>